<evidence type="ECO:0000256" key="8">
    <source>
        <dbReference type="SAM" id="Phobius"/>
    </source>
</evidence>
<evidence type="ECO:0000256" key="4">
    <source>
        <dbReference type="ARBA" id="ARBA00022792"/>
    </source>
</evidence>
<protein>
    <submittedName>
        <fullName evidence="9">Uncharacterized protein</fullName>
    </submittedName>
</protein>
<keyword evidence="6" id="KW-0496">Mitochondrion</keyword>
<feature type="transmembrane region" description="Helical" evidence="8">
    <location>
        <begin position="121"/>
        <end position="143"/>
    </location>
</feature>
<keyword evidence="4" id="KW-0999">Mitochondrion inner membrane</keyword>
<dbReference type="GO" id="GO:0008320">
    <property type="term" value="F:protein transmembrane transporter activity"/>
    <property type="evidence" value="ECO:0007669"/>
    <property type="project" value="TreeGrafter"/>
</dbReference>
<gene>
    <name evidence="9" type="ORF">HU200_033210</name>
</gene>
<dbReference type="EMBL" id="JACEFO010001795">
    <property type="protein sequence ID" value="KAF8701883.1"/>
    <property type="molecule type" value="Genomic_DNA"/>
</dbReference>
<proteinExistence type="inferred from homology"/>
<dbReference type="AlphaFoldDB" id="A0A835EPR2"/>
<comment type="caution">
    <text evidence="9">The sequence shown here is derived from an EMBL/GenBank/DDBJ whole genome shotgun (WGS) entry which is preliminary data.</text>
</comment>
<keyword evidence="7 8" id="KW-0472">Membrane</keyword>
<comment type="similarity">
    <text evidence="2">Belongs to the Tim17/Tim22/Tim23 family.</text>
</comment>
<evidence type="ECO:0000313" key="9">
    <source>
        <dbReference type="EMBL" id="KAF8701883.1"/>
    </source>
</evidence>
<dbReference type="GO" id="GO:0005744">
    <property type="term" value="C:TIM23 mitochondrial import inner membrane translocase complex"/>
    <property type="evidence" value="ECO:0007669"/>
    <property type="project" value="TreeGrafter"/>
</dbReference>
<dbReference type="PANTHER" id="PTHR10485:SF13">
    <property type="match status" value="1"/>
</dbReference>
<dbReference type="GO" id="GO:0030150">
    <property type="term" value="P:protein import into mitochondrial matrix"/>
    <property type="evidence" value="ECO:0007669"/>
    <property type="project" value="TreeGrafter"/>
</dbReference>
<dbReference type="PANTHER" id="PTHR10485">
    <property type="entry name" value="MITOCHONDRIAL IMPORT INNER MEMBRANE TRANSLOCASE SUBUNIT TIM-17"/>
    <property type="match status" value="1"/>
</dbReference>
<evidence type="ECO:0000256" key="6">
    <source>
        <dbReference type="ARBA" id="ARBA00023128"/>
    </source>
</evidence>
<evidence type="ECO:0000256" key="1">
    <source>
        <dbReference type="ARBA" id="ARBA00004448"/>
    </source>
</evidence>
<dbReference type="Proteomes" id="UP000636709">
    <property type="component" value="Unassembled WGS sequence"/>
</dbReference>
<organism evidence="9 10">
    <name type="scientific">Digitaria exilis</name>
    <dbReference type="NCBI Taxonomy" id="1010633"/>
    <lineage>
        <taxon>Eukaryota</taxon>
        <taxon>Viridiplantae</taxon>
        <taxon>Streptophyta</taxon>
        <taxon>Embryophyta</taxon>
        <taxon>Tracheophyta</taxon>
        <taxon>Spermatophyta</taxon>
        <taxon>Magnoliopsida</taxon>
        <taxon>Liliopsida</taxon>
        <taxon>Poales</taxon>
        <taxon>Poaceae</taxon>
        <taxon>PACMAD clade</taxon>
        <taxon>Panicoideae</taxon>
        <taxon>Panicodae</taxon>
        <taxon>Paniceae</taxon>
        <taxon>Anthephorinae</taxon>
        <taxon>Digitaria</taxon>
    </lineage>
</organism>
<name>A0A835EPR2_9POAL</name>
<evidence type="ECO:0000313" key="10">
    <source>
        <dbReference type="Proteomes" id="UP000636709"/>
    </source>
</evidence>
<evidence type="ECO:0000256" key="3">
    <source>
        <dbReference type="ARBA" id="ARBA00022692"/>
    </source>
</evidence>
<reference evidence="9" key="1">
    <citation type="submission" date="2020-07" db="EMBL/GenBank/DDBJ databases">
        <title>Genome sequence and genetic diversity analysis of an under-domesticated orphan crop, white fonio (Digitaria exilis).</title>
        <authorList>
            <person name="Bennetzen J.L."/>
            <person name="Chen S."/>
            <person name="Ma X."/>
            <person name="Wang X."/>
            <person name="Yssel A.E.J."/>
            <person name="Chaluvadi S.R."/>
            <person name="Johnson M."/>
            <person name="Gangashetty P."/>
            <person name="Hamidou F."/>
            <person name="Sanogo M.D."/>
            <person name="Zwaenepoel A."/>
            <person name="Wallace J."/>
            <person name="Van De Peer Y."/>
            <person name="Van Deynze A."/>
        </authorList>
    </citation>
    <scope>NUCLEOTIDE SEQUENCE</scope>
    <source>
        <tissue evidence="9">Leaves</tissue>
    </source>
</reference>
<evidence type="ECO:0000256" key="7">
    <source>
        <dbReference type="ARBA" id="ARBA00023136"/>
    </source>
</evidence>
<accession>A0A835EPR2</accession>
<evidence type="ECO:0000256" key="5">
    <source>
        <dbReference type="ARBA" id="ARBA00022989"/>
    </source>
</evidence>
<keyword evidence="10" id="KW-1185">Reference proteome</keyword>
<dbReference type="Pfam" id="PF02466">
    <property type="entry name" value="Tim17"/>
    <property type="match status" value="1"/>
</dbReference>
<keyword evidence="5 8" id="KW-1133">Transmembrane helix</keyword>
<dbReference type="OrthoDB" id="688470at2759"/>
<keyword evidence="3 8" id="KW-0812">Transmembrane</keyword>
<comment type="subcellular location">
    <subcellularLocation>
        <location evidence="1">Mitochondrion inner membrane</location>
        <topology evidence="1">Multi-pass membrane protein</topology>
    </subcellularLocation>
</comment>
<evidence type="ECO:0000256" key="2">
    <source>
        <dbReference type="ARBA" id="ARBA00008444"/>
    </source>
</evidence>
<sequence length="190" mass="19944">MATSTPLYGEISDYRHPLVDYVGDGFLIGASFGSAYHFTRGALRRRSPPSGGGRLAGGVRAVRNNVPLVAGRCGAQLAVFWAVESAASAARGVPREDHWNTIAAGAATCGLASARRGAPAAAALFALLGAAAFAGLAGAWWIMDVDAWHSRRRREVQMNRGSPDDLVAIGPCRTVRYDPILGCESCSCLL</sequence>